<feature type="domain" description="Cationic amino acid transporter C-terminal" evidence="10">
    <location>
        <begin position="249"/>
        <end position="299"/>
    </location>
</feature>
<name>A0A444V5J5_ACIRT</name>
<evidence type="ECO:0000256" key="5">
    <source>
        <dbReference type="ARBA" id="ARBA00022970"/>
    </source>
</evidence>
<evidence type="ECO:0000256" key="8">
    <source>
        <dbReference type="ARBA" id="ARBA00023180"/>
    </source>
</evidence>
<feature type="transmembrane region" description="Helical" evidence="9">
    <location>
        <begin position="74"/>
        <end position="95"/>
    </location>
</feature>
<dbReference type="PANTHER" id="PTHR43243:SF20">
    <property type="entry name" value="CATIONIC AMINO ACID TRANSPORTER 3"/>
    <property type="match status" value="1"/>
</dbReference>
<dbReference type="PANTHER" id="PTHR43243">
    <property type="entry name" value="INNER MEMBRANE TRANSPORTER YGJI-RELATED"/>
    <property type="match status" value="1"/>
</dbReference>
<dbReference type="EMBL" id="SCEB01002180">
    <property type="protein sequence ID" value="RXM95675.1"/>
    <property type="molecule type" value="Genomic_DNA"/>
</dbReference>
<keyword evidence="6 9" id="KW-1133">Transmembrane helix</keyword>
<dbReference type="GO" id="GO:0012505">
    <property type="term" value="C:endomembrane system"/>
    <property type="evidence" value="ECO:0007669"/>
    <property type="project" value="UniProtKB-SubCell"/>
</dbReference>
<organism evidence="11 12">
    <name type="scientific">Acipenser ruthenus</name>
    <name type="common">Sterlet sturgeon</name>
    <dbReference type="NCBI Taxonomy" id="7906"/>
    <lineage>
        <taxon>Eukaryota</taxon>
        <taxon>Metazoa</taxon>
        <taxon>Chordata</taxon>
        <taxon>Craniata</taxon>
        <taxon>Vertebrata</taxon>
        <taxon>Euteleostomi</taxon>
        <taxon>Actinopterygii</taxon>
        <taxon>Chondrostei</taxon>
        <taxon>Acipenseriformes</taxon>
        <taxon>Acipenseridae</taxon>
        <taxon>Acipenser</taxon>
    </lineage>
</organism>
<sequence>MMPYYILDTQSPLPEAFQYVGWGPARYIVAVGSLCALSTSLLGSMFPMPRVIYAMAEDGLLFRFLSRMNKKTKTPLLATIVSGVIAALMAFLFELAALVDLMSIGTLLAYSLVAVCVLILRYQPGSLSSPGQCEKMVDLSGEKTAMNDSDSGDEFACETVPLKEKFTMKLLFVPNCDFPTKTSGLIVYITTATISLVFTVLCCVLSVKMPSLVAGEPLWVTVCAVLAAVSIVCIAIIWRQPESRESLTFKVPFLPLLPLFSIFVNVYLMMQLDAGTWVRFAVWMTIGFLIYFAYGIRNSSVAQSSADKDKHEAALGAKTPIYLKEEPGTESSGA</sequence>
<keyword evidence="12" id="KW-1185">Reference proteome</keyword>
<keyword evidence="7 9" id="KW-0472">Membrane</keyword>
<comment type="subcellular location">
    <subcellularLocation>
        <location evidence="1">Endomembrane system</location>
        <topology evidence="1">Multi-pass membrane protein</topology>
    </subcellularLocation>
</comment>
<dbReference type="GO" id="GO:0005886">
    <property type="term" value="C:plasma membrane"/>
    <property type="evidence" value="ECO:0007669"/>
    <property type="project" value="TreeGrafter"/>
</dbReference>
<dbReference type="PIRSF" id="PIRSF006060">
    <property type="entry name" value="AA_transporter"/>
    <property type="match status" value="1"/>
</dbReference>
<feature type="transmembrane region" description="Helical" evidence="9">
    <location>
        <begin position="251"/>
        <end position="270"/>
    </location>
</feature>
<dbReference type="Proteomes" id="UP000289886">
    <property type="component" value="Unassembled WGS sequence"/>
</dbReference>
<feature type="transmembrane region" description="Helical" evidence="9">
    <location>
        <begin position="276"/>
        <end position="294"/>
    </location>
</feature>
<dbReference type="InterPro" id="IPR002293">
    <property type="entry name" value="AA/rel_permease1"/>
</dbReference>
<evidence type="ECO:0000256" key="7">
    <source>
        <dbReference type="ARBA" id="ARBA00023136"/>
    </source>
</evidence>
<evidence type="ECO:0000259" key="10">
    <source>
        <dbReference type="Pfam" id="PF13906"/>
    </source>
</evidence>
<keyword evidence="3" id="KW-0813">Transport</keyword>
<feature type="transmembrane region" description="Helical" evidence="9">
    <location>
        <begin position="27"/>
        <end position="53"/>
    </location>
</feature>
<accession>A0A444V5J5</accession>
<keyword evidence="5" id="KW-0029">Amino-acid transport</keyword>
<evidence type="ECO:0000256" key="2">
    <source>
        <dbReference type="ARBA" id="ARBA00008572"/>
    </source>
</evidence>
<keyword evidence="4 9" id="KW-0812">Transmembrane</keyword>
<protein>
    <submittedName>
        <fullName evidence="11">High affinity cationic amino acid transporter 1</fullName>
    </submittedName>
</protein>
<evidence type="ECO:0000256" key="6">
    <source>
        <dbReference type="ARBA" id="ARBA00022989"/>
    </source>
</evidence>
<gene>
    <name evidence="11" type="ORF">EOD39_16593</name>
</gene>
<proteinExistence type="inferred from homology"/>
<dbReference type="Pfam" id="PF13520">
    <property type="entry name" value="AA_permease_2"/>
    <property type="match status" value="1"/>
</dbReference>
<dbReference type="FunFam" id="1.20.1740.10:FF:000024">
    <property type="entry name" value="High affinity cationic amino acid transporter 1"/>
    <property type="match status" value="1"/>
</dbReference>
<dbReference type="GO" id="GO:0015171">
    <property type="term" value="F:amino acid transmembrane transporter activity"/>
    <property type="evidence" value="ECO:0007669"/>
    <property type="project" value="TreeGrafter"/>
</dbReference>
<evidence type="ECO:0000256" key="9">
    <source>
        <dbReference type="SAM" id="Phobius"/>
    </source>
</evidence>
<evidence type="ECO:0000256" key="3">
    <source>
        <dbReference type="ARBA" id="ARBA00022448"/>
    </source>
</evidence>
<evidence type="ECO:0000313" key="12">
    <source>
        <dbReference type="Proteomes" id="UP000289886"/>
    </source>
</evidence>
<feature type="transmembrane region" description="Helical" evidence="9">
    <location>
        <begin position="185"/>
        <end position="207"/>
    </location>
</feature>
<reference evidence="11 12" key="1">
    <citation type="submission" date="2019-01" db="EMBL/GenBank/DDBJ databases">
        <title>Draft Genome and Complete Hox-Cluster Characterization of the Sterlet Sturgeon (Acipenser ruthenus).</title>
        <authorList>
            <person name="Wei Q."/>
        </authorList>
    </citation>
    <scope>NUCLEOTIDE SEQUENCE [LARGE SCALE GENOMIC DNA]</scope>
    <source>
        <strain evidence="11">WHYD16114868_AA</strain>
        <tissue evidence="11">Blood</tissue>
    </source>
</reference>
<evidence type="ECO:0000313" key="11">
    <source>
        <dbReference type="EMBL" id="RXM95675.1"/>
    </source>
</evidence>
<comment type="caution">
    <text evidence="11">The sequence shown here is derived from an EMBL/GenBank/DDBJ whole genome shotgun (WGS) entry which is preliminary data.</text>
</comment>
<feature type="transmembrane region" description="Helical" evidence="9">
    <location>
        <begin position="219"/>
        <end position="239"/>
    </location>
</feature>
<dbReference type="AlphaFoldDB" id="A0A444V5J5"/>
<dbReference type="Gene3D" id="1.20.1740.10">
    <property type="entry name" value="Amino acid/polyamine transporter I"/>
    <property type="match status" value="2"/>
</dbReference>
<feature type="transmembrane region" description="Helical" evidence="9">
    <location>
        <begin position="101"/>
        <end position="120"/>
    </location>
</feature>
<dbReference type="Pfam" id="PF13906">
    <property type="entry name" value="AA_permease_C"/>
    <property type="match status" value="1"/>
</dbReference>
<comment type="similarity">
    <text evidence="2">Belongs to the amino acid-polyamine-organocation (APC) superfamily. Cationic amino acid transporter (CAT) (TC 2.A.3.3) family.</text>
</comment>
<evidence type="ECO:0000256" key="4">
    <source>
        <dbReference type="ARBA" id="ARBA00022692"/>
    </source>
</evidence>
<dbReference type="InterPro" id="IPR029485">
    <property type="entry name" value="CAT_C"/>
</dbReference>
<keyword evidence="8" id="KW-0325">Glycoprotein</keyword>
<evidence type="ECO:0000256" key="1">
    <source>
        <dbReference type="ARBA" id="ARBA00004127"/>
    </source>
</evidence>